<dbReference type="Gene3D" id="3.40.630.10">
    <property type="entry name" value="Zn peptidases"/>
    <property type="match status" value="1"/>
</dbReference>
<feature type="domain" description="Succinylglutamate desuccinylase/Aspartoacylase catalytic" evidence="7">
    <location>
        <begin position="5"/>
        <end position="192"/>
    </location>
</feature>
<evidence type="ECO:0000256" key="1">
    <source>
        <dbReference type="ARBA" id="ARBA00001947"/>
    </source>
</evidence>
<dbReference type="SUPFAM" id="SSF53187">
    <property type="entry name" value="Zn-dependent exopeptidases"/>
    <property type="match status" value="1"/>
</dbReference>
<feature type="domain" description="AstE/AspA barrel-sandwich hybrid" evidence="6">
    <location>
        <begin position="207"/>
        <end position="288"/>
    </location>
</feature>
<reference evidence="9" key="1">
    <citation type="journal article" date="2019" name="Int. J. Syst. Evol. Microbiol.">
        <title>The Global Catalogue of Microorganisms (GCM) 10K type strain sequencing project: providing services to taxonomists for standard genome sequencing and annotation.</title>
        <authorList>
            <consortium name="The Broad Institute Genomics Platform"/>
            <consortium name="The Broad Institute Genome Sequencing Center for Infectious Disease"/>
            <person name="Wu L."/>
            <person name="Ma J."/>
        </authorList>
    </citation>
    <scope>NUCLEOTIDE SEQUENCE [LARGE SCALE GENOMIC DNA]</scope>
    <source>
        <strain evidence="9">JCM 18720</strain>
    </source>
</reference>
<evidence type="ECO:0000256" key="2">
    <source>
        <dbReference type="ARBA" id="ARBA00006173"/>
    </source>
</evidence>
<comment type="caution">
    <text evidence="8">The sequence shown here is derived from an EMBL/GenBank/DDBJ whole genome shotgun (WGS) entry which is preliminary data.</text>
</comment>
<dbReference type="PIRSF" id="PIRSF018001">
    <property type="entry name" value="Aspartoacylase"/>
    <property type="match status" value="1"/>
</dbReference>
<dbReference type="EMBL" id="BAABLF010000006">
    <property type="protein sequence ID" value="GAA5189280.1"/>
    <property type="molecule type" value="Genomic_DNA"/>
</dbReference>
<gene>
    <name evidence="8" type="ORF">GCM10025772_11320</name>
</gene>
<evidence type="ECO:0000259" key="7">
    <source>
        <dbReference type="Pfam" id="PF24827"/>
    </source>
</evidence>
<keyword evidence="9" id="KW-1185">Reference proteome</keyword>
<comment type="cofactor">
    <cofactor evidence="1">
        <name>Zn(2+)</name>
        <dbReference type="ChEBI" id="CHEBI:29105"/>
    </cofactor>
</comment>
<evidence type="ECO:0000313" key="8">
    <source>
        <dbReference type="EMBL" id="GAA5189280.1"/>
    </source>
</evidence>
<evidence type="ECO:0000313" key="9">
    <source>
        <dbReference type="Proteomes" id="UP001501600"/>
    </source>
</evidence>
<dbReference type="RefSeq" id="WP_345316074.1">
    <property type="nucleotide sequence ID" value="NZ_BAABLF010000006.1"/>
</dbReference>
<name>A0ABP9S085_9GAMM</name>
<dbReference type="CDD" id="cd06909">
    <property type="entry name" value="M14_ASPA"/>
    <property type="match status" value="1"/>
</dbReference>
<dbReference type="Proteomes" id="UP001501600">
    <property type="component" value="Unassembled WGS sequence"/>
</dbReference>
<keyword evidence="4" id="KW-0378">Hydrolase</keyword>
<evidence type="ECO:0000259" key="6">
    <source>
        <dbReference type="Pfam" id="PF04952"/>
    </source>
</evidence>
<evidence type="ECO:0000256" key="4">
    <source>
        <dbReference type="ARBA" id="ARBA00022801"/>
    </source>
</evidence>
<dbReference type="InterPro" id="IPR016708">
    <property type="entry name" value="Aspartoacylase"/>
</dbReference>
<dbReference type="Pfam" id="PF04952">
    <property type="entry name" value="AstE_AspA_hybrid"/>
    <property type="match status" value="1"/>
</dbReference>
<dbReference type="PANTHER" id="PTHR15162:SF7">
    <property type="entry name" value="SUCCINYLGLUTAMATE DESUCCINYLASE"/>
    <property type="match status" value="1"/>
</dbReference>
<proteinExistence type="inferred from homology"/>
<sequence>MSDYQVAVVGGTHGNEFSGIQLVKQWQRRPEALSRPGLRVESLWAHPHAHEANRRYLDADLNRQFTPALLADPLQRSYEALLAKALDQQLGPKSSPKTDLIIDLHNTTSAMGPTLILLESDAWARQLAAYVKAGMPEAVILLEDSQPASDWGYLCSMAKRGVMVEVGPQPQSVLRQGILDQMATMVGLILDFASAQRLGALPPLPDEVEAFRYVDTRMLPLDEAGRPVAMVAESVDGKDFQPLEPGAAVFTYFDGRTGYLETDRTLYPHFINEAAYYNSHAAFSLAERVVLKLSE</sequence>
<dbReference type="InterPro" id="IPR007036">
    <property type="entry name" value="Aste_AspA_hybrid_dom"/>
</dbReference>
<dbReference type="Pfam" id="PF24827">
    <property type="entry name" value="AstE_AspA_cat"/>
    <property type="match status" value="1"/>
</dbReference>
<evidence type="ECO:0000256" key="5">
    <source>
        <dbReference type="ARBA" id="ARBA00022833"/>
    </source>
</evidence>
<keyword evidence="5" id="KW-0862">Zinc</keyword>
<dbReference type="HAMAP" id="MF_00704">
    <property type="entry name" value="Aspartoacylase"/>
    <property type="match status" value="1"/>
</dbReference>
<dbReference type="PANTHER" id="PTHR15162">
    <property type="entry name" value="ASPARTOACYLASE"/>
    <property type="match status" value="1"/>
</dbReference>
<dbReference type="InterPro" id="IPR055438">
    <property type="entry name" value="AstE_AspA_cat"/>
</dbReference>
<keyword evidence="3" id="KW-0479">Metal-binding</keyword>
<dbReference type="NCBIfam" id="NF002601">
    <property type="entry name" value="PRK02259.1"/>
    <property type="match status" value="1"/>
</dbReference>
<comment type="similarity">
    <text evidence="2">Belongs to the AspA/AstE family. Aspartoacylase subfamily.</text>
</comment>
<accession>A0ABP9S085</accession>
<dbReference type="InterPro" id="IPR050178">
    <property type="entry name" value="AspA/AstE_fam"/>
</dbReference>
<organism evidence="8 9">
    <name type="scientific">Ferrimonas gelatinilytica</name>
    <dbReference type="NCBI Taxonomy" id="1255257"/>
    <lineage>
        <taxon>Bacteria</taxon>
        <taxon>Pseudomonadati</taxon>
        <taxon>Pseudomonadota</taxon>
        <taxon>Gammaproteobacteria</taxon>
        <taxon>Alteromonadales</taxon>
        <taxon>Ferrimonadaceae</taxon>
        <taxon>Ferrimonas</taxon>
    </lineage>
</organism>
<protein>
    <submittedName>
        <fullName evidence="8">Aspartoacylase</fullName>
    </submittedName>
</protein>
<dbReference type="Gene3D" id="2.20.25.160">
    <property type="match status" value="1"/>
</dbReference>
<evidence type="ECO:0000256" key="3">
    <source>
        <dbReference type="ARBA" id="ARBA00022723"/>
    </source>
</evidence>